<dbReference type="KEGG" id="amyt:AMYT_2025"/>
<comment type="caution">
    <text evidence="1">The sequence shown here is derived from an EMBL/GenBank/DDBJ whole genome shotgun (WGS) entry which is preliminary data.</text>
</comment>
<reference evidence="1 2" key="1">
    <citation type="submission" date="2017-09" db="EMBL/GenBank/DDBJ databases">
        <title>Genomics of the genus Arcobacter.</title>
        <authorList>
            <person name="Perez-Cataluna A."/>
            <person name="Figueras M.J."/>
            <person name="Salas-Masso N."/>
        </authorList>
    </citation>
    <scope>NUCLEOTIDE SEQUENCE [LARGE SCALE GENOMIC DNA]</scope>
    <source>
        <strain evidence="1 2">CECT 7386</strain>
    </source>
</reference>
<dbReference type="Gene3D" id="3.40.50.11810">
    <property type="match status" value="1"/>
</dbReference>
<evidence type="ECO:0000313" key="1">
    <source>
        <dbReference type="EMBL" id="RXK12952.1"/>
    </source>
</evidence>
<dbReference type="RefSeq" id="WP_114842412.1">
    <property type="nucleotide sequence ID" value="NZ_CP031219.1"/>
</dbReference>
<evidence type="ECO:0008006" key="3">
    <source>
        <dbReference type="Google" id="ProtNLM"/>
    </source>
</evidence>
<gene>
    <name evidence="1" type="ORF">CP985_13790</name>
</gene>
<accession>A0AAX2AC02</accession>
<dbReference type="Gene3D" id="1.10.1060.20">
    <property type="match status" value="1"/>
</dbReference>
<dbReference type="Proteomes" id="UP000290092">
    <property type="component" value="Unassembled WGS sequence"/>
</dbReference>
<dbReference type="EMBL" id="NXID01000069">
    <property type="protein sequence ID" value="RXK12952.1"/>
    <property type="molecule type" value="Genomic_DNA"/>
</dbReference>
<dbReference type="InterPro" id="IPR012675">
    <property type="entry name" value="Beta-grasp_dom_sf"/>
</dbReference>
<keyword evidence="2" id="KW-1185">Reference proteome</keyword>
<sequence length="364" mass="43190">MKIEISLFKFDYKSDYLPYYKKYFLKIENEKTLLDILNSINNIEEFSYENKQSFELVVNGLYTDCSVSIKELVLKLGNELTIEPISIRRVMNDLLINEDDFRNKLLILEEFLNEDDIKRYEEYKRYFYASNSLRLKKEYIGDAIILLASDIIEENASLKDDILDKFKQEECSLEFHTSLENKLFKFDKSIENRILKLKEELNLIKEIEKQNFKINKSSSIQFASFKEEKEIKHTFKEFNIAYYSQKECEKTTSLLNKLKAKIITLKSKNNDLAKTTFHINQEFTFQLASEVILEAFDNEADFLVVDNEADFYLFDFNRKELERVSGREVSLPILYTNELSNLAYGYFDEAKKSLIKHYINPEII</sequence>
<proteinExistence type="predicted"/>
<name>A0AAX2AC02_9BACT</name>
<dbReference type="AlphaFoldDB" id="A0AAX2AC02"/>
<evidence type="ECO:0000313" key="2">
    <source>
        <dbReference type="Proteomes" id="UP000290092"/>
    </source>
</evidence>
<organism evidence="1 2">
    <name type="scientific">Malaciobacter mytili LMG 24559</name>
    <dbReference type="NCBI Taxonomy" id="1032238"/>
    <lineage>
        <taxon>Bacteria</taxon>
        <taxon>Pseudomonadati</taxon>
        <taxon>Campylobacterota</taxon>
        <taxon>Epsilonproteobacteria</taxon>
        <taxon>Campylobacterales</taxon>
        <taxon>Arcobacteraceae</taxon>
        <taxon>Malaciobacter</taxon>
    </lineage>
</organism>
<protein>
    <recommendedName>
        <fullName evidence="3">DUF5644 domain-containing protein</fullName>
    </recommendedName>
</protein>
<dbReference type="Gene3D" id="3.10.20.30">
    <property type="match status" value="1"/>
</dbReference>